<comment type="function">
    <text evidence="9">ATP-dependent RNA helicase involved in 40S ribosomal subunit biogenesis. Required for the processing and cleavage of 35S pre-rRNA at sites A0, A1, and A2, leading to mature 18S rRNA.</text>
</comment>
<reference evidence="19" key="1">
    <citation type="submission" date="2018-04" db="EMBL/GenBank/DDBJ databases">
        <title>Whole genome sequencing of Hypsizygus marmoreus.</title>
        <authorList>
            <person name="Choi I.-G."/>
            <person name="Min B."/>
            <person name="Kim J.-G."/>
            <person name="Kim S."/>
            <person name="Oh Y.-L."/>
            <person name="Kong W.-S."/>
            <person name="Park H."/>
            <person name="Jeong J."/>
            <person name="Song E.-S."/>
        </authorList>
    </citation>
    <scope>NUCLEOTIDE SEQUENCE [LARGE SCALE GENOMIC DNA]</scope>
    <source>
        <strain evidence="19">51987-8</strain>
    </source>
</reference>
<dbReference type="Pfam" id="PF00270">
    <property type="entry name" value="DEAD"/>
    <property type="match status" value="1"/>
</dbReference>
<organism evidence="19 20">
    <name type="scientific">Hypsizygus marmoreus</name>
    <name type="common">White beech mushroom</name>
    <name type="synonym">Agaricus marmoreus</name>
    <dbReference type="NCBI Taxonomy" id="39966"/>
    <lineage>
        <taxon>Eukaryota</taxon>
        <taxon>Fungi</taxon>
        <taxon>Dikarya</taxon>
        <taxon>Basidiomycota</taxon>
        <taxon>Agaricomycotina</taxon>
        <taxon>Agaricomycetes</taxon>
        <taxon>Agaricomycetidae</taxon>
        <taxon>Agaricales</taxon>
        <taxon>Tricholomatineae</taxon>
        <taxon>Lyophyllaceae</taxon>
        <taxon>Hypsizygus</taxon>
    </lineage>
</organism>
<dbReference type="SMART" id="SM00487">
    <property type="entry name" value="DEXDc"/>
    <property type="match status" value="1"/>
</dbReference>
<evidence type="ECO:0000256" key="1">
    <source>
        <dbReference type="ARBA" id="ARBA00004604"/>
    </source>
</evidence>
<name>A0A369K566_HYPMA</name>
<dbReference type="InterPro" id="IPR014001">
    <property type="entry name" value="Helicase_ATP-bd"/>
</dbReference>
<gene>
    <name evidence="19" type="primary">HAS1</name>
    <name evidence="19" type="ORF">Hypma_015262</name>
</gene>
<dbReference type="SMART" id="SM00490">
    <property type="entry name" value="HELICc"/>
    <property type="match status" value="1"/>
</dbReference>
<feature type="domain" description="Helicase ATP-binding" evidence="16">
    <location>
        <begin position="53"/>
        <end position="229"/>
    </location>
</feature>
<dbReference type="GO" id="GO:0003724">
    <property type="term" value="F:RNA helicase activity"/>
    <property type="evidence" value="ECO:0007669"/>
    <property type="project" value="UniProtKB-EC"/>
</dbReference>
<comment type="catalytic activity">
    <reaction evidence="11 14">
        <text>ATP + H2O = ADP + phosphate + H(+)</text>
        <dbReference type="Rhea" id="RHEA:13065"/>
        <dbReference type="ChEBI" id="CHEBI:15377"/>
        <dbReference type="ChEBI" id="CHEBI:15378"/>
        <dbReference type="ChEBI" id="CHEBI:30616"/>
        <dbReference type="ChEBI" id="CHEBI:43474"/>
        <dbReference type="ChEBI" id="CHEBI:456216"/>
        <dbReference type="EC" id="3.6.4.13"/>
    </reaction>
</comment>
<dbReference type="InterPro" id="IPR044773">
    <property type="entry name" value="DDX18/Has1_DEADc"/>
</dbReference>
<dbReference type="OrthoDB" id="10259640at2759"/>
<evidence type="ECO:0000256" key="14">
    <source>
        <dbReference type="RuleBase" id="RU365068"/>
    </source>
</evidence>
<dbReference type="SUPFAM" id="SSF52540">
    <property type="entry name" value="P-loop containing nucleoside triphosphate hydrolases"/>
    <property type="match status" value="1"/>
</dbReference>
<dbReference type="PROSITE" id="PS51192">
    <property type="entry name" value="HELICASE_ATP_BIND_1"/>
    <property type="match status" value="1"/>
</dbReference>
<dbReference type="PROSITE" id="PS00039">
    <property type="entry name" value="DEAD_ATP_HELICASE"/>
    <property type="match status" value="1"/>
</dbReference>
<evidence type="ECO:0000259" key="18">
    <source>
        <dbReference type="PROSITE" id="PS51195"/>
    </source>
</evidence>
<sequence length="551" mass="61308">MPSAKDASNSAAVTTEKDAEREPFSTLDLSNQTTSALTEMGLETMTPIQAKSIPLLLAGKDVLGAAQTGSGKTLAFLIPAVELLHRLKFKPLNGTGIIIVTPTRELALQIFGVAKDLMAHHSQTFGIVIGGTNLLAERQKLARGVNLLVATPGRLLDHLRNAEGFVFRNLKALIIDEADRILEIGFEEEMKQIIKILPNENRQSMLFSATQTTKVTDLARISLRPGPVHIDVDKEEATSTVSTLSQGYVVCPSERRLLLLFTFLRKNLKKKVIVFFSSCNSVKYHAELLNYIDVPVLDLHGKQKQQKRTNTFFEFINAETGILLCTDVAARGLDIPRVDWIVQFDPPDDPRDYIHRVGRTARAGKVGKSLLFLLESELGFLRYLKKAKVPLNEYSFPANRIANIQSQLERLLKKNYFLAQSARDGYRSYLQSYASYSLKKIFDVNALDLAKVGKAFGFSVPPRVNVNIGAGKSTTPKSSRKRPRDEDGAGEGDMKETAEEVKGGEQEDDEELGARRLQKPSKARRIETNGPKKVDKEVYRKKNPEGGQWSR</sequence>
<evidence type="ECO:0000256" key="12">
    <source>
        <dbReference type="PROSITE-ProRule" id="PRU00552"/>
    </source>
</evidence>
<feature type="compositionally biased region" description="Basic and acidic residues" evidence="15">
    <location>
        <begin position="483"/>
        <end position="505"/>
    </location>
</feature>
<proteinExistence type="inferred from homology"/>
<feature type="domain" description="Helicase C-terminal" evidence="17">
    <location>
        <begin position="243"/>
        <end position="412"/>
    </location>
</feature>
<evidence type="ECO:0000256" key="6">
    <source>
        <dbReference type="ARBA" id="ARBA00022806"/>
    </source>
</evidence>
<dbReference type="GO" id="GO:0005524">
    <property type="term" value="F:ATP binding"/>
    <property type="evidence" value="ECO:0007669"/>
    <property type="project" value="UniProtKB-UniRule"/>
</dbReference>
<dbReference type="Pfam" id="PF00271">
    <property type="entry name" value="Helicase_C"/>
    <property type="match status" value="1"/>
</dbReference>
<dbReference type="CDD" id="cd18787">
    <property type="entry name" value="SF2_C_DEAD"/>
    <property type="match status" value="1"/>
</dbReference>
<evidence type="ECO:0000259" key="17">
    <source>
        <dbReference type="PROSITE" id="PS51194"/>
    </source>
</evidence>
<keyword evidence="20" id="KW-1185">Reference proteome</keyword>
<keyword evidence="6 13" id="KW-0347">Helicase</keyword>
<dbReference type="EC" id="3.6.4.13" evidence="14"/>
<dbReference type="EMBL" id="LUEZ02000010">
    <property type="protein sequence ID" value="RDB28722.1"/>
    <property type="molecule type" value="Genomic_DNA"/>
</dbReference>
<feature type="compositionally biased region" description="Polar residues" evidence="15">
    <location>
        <begin position="1"/>
        <end position="13"/>
    </location>
</feature>
<keyword evidence="4 13" id="KW-0547">Nucleotide-binding</keyword>
<accession>A0A369K566</accession>
<evidence type="ECO:0000256" key="3">
    <source>
        <dbReference type="ARBA" id="ARBA00022552"/>
    </source>
</evidence>
<dbReference type="GO" id="GO:0006364">
    <property type="term" value="P:rRNA processing"/>
    <property type="evidence" value="ECO:0007669"/>
    <property type="project" value="UniProtKB-KW"/>
</dbReference>
<keyword evidence="8 14" id="KW-0694">RNA-binding</keyword>
<feature type="region of interest" description="Disordered" evidence="15">
    <location>
        <begin position="467"/>
        <end position="551"/>
    </location>
</feature>
<dbReference type="Proteomes" id="UP000076154">
    <property type="component" value="Unassembled WGS sequence"/>
</dbReference>
<evidence type="ECO:0000313" key="19">
    <source>
        <dbReference type="EMBL" id="RDB28722.1"/>
    </source>
</evidence>
<evidence type="ECO:0000256" key="4">
    <source>
        <dbReference type="ARBA" id="ARBA00022741"/>
    </source>
</evidence>
<evidence type="ECO:0000256" key="15">
    <source>
        <dbReference type="SAM" id="MobiDB-lite"/>
    </source>
</evidence>
<dbReference type="Pfam" id="PF13959">
    <property type="entry name" value="CTE_SPB4"/>
    <property type="match status" value="1"/>
</dbReference>
<evidence type="ECO:0000259" key="16">
    <source>
        <dbReference type="PROSITE" id="PS51192"/>
    </source>
</evidence>
<feature type="region of interest" description="Disordered" evidence="15">
    <location>
        <begin position="1"/>
        <end position="26"/>
    </location>
</feature>
<dbReference type="InterPro" id="IPR025313">
    <property type="entry name" value="SPB4-like_CTE"/>
</dbReference>
<dbReference type="CDD" id="cd17942">
    <property type="entry name" value="DEADc_DDX18"/>
    <property type="match status" value="1"/>
</dbReference>
<dbReference type="InterPro" id="IPR001650">
    <property type="entry name" value="Helicase_C-like"/>
</dbReference>
<evidence type="ECO:0000256" key="5">
    <source>
        <dbReference type="ARBA" id="ARBA00022801"/>
    </source>
</evidence>
<evidence type="ECO:0000256" key="10">
    <source>
        <dbReference type="ARBA" id="ARBA00024357"/>
    </source>
</evidence>
<evidence type="ECO:0000256" key="7">
    <source>
        <dbReference type="ARBA" id="ARBA00022840"/>
    </source>
</evidence>
<evidence type="ECO:0000256" key="8">
    <source>
        <dbReference type="ARBA" id="ARBA00022884"/>
    </source>
</evidence>
<dbReference type="InterPro" id="IPR011545">
    <property type="entry name" value="DEAD/DEAH_box_helicase_dom"/>
</dbReference>
<keyword evidence="2" id="KW-0690">Ribosome biogenesis</keyword>
<dbReference type="SMART" id="SM01178">
    <property type="entry name" value="DUF4217"/>
    <property type="match status" value="1"/>
</dbReference>
<comment type="subcellular location">
    <subcellularLocation>
        <location evidence="1">Nucleus</location>
        <location evidence="1">Nucleolus</location>
    </subcellularLocation>
</comment>
<keyword evidence="3" id="KW-0698">rRNA processing</keyword>
<dbReference type="InterPro" id="IPR000629">
    <property type="entry name" value="RNA-helicase_DEAD-box_CS"/>
</dbReference>
<evidence type="ECO:0000256" key="2">
    <source>
        <dbReference type="ARBA" id="ARBA00022517"/>
    </source>
</evidence>
<dbReference type="InterPro" id="IPR027417">
    <property type="entry name" value="P-loop_NTPase"/>
</dbReference>
<dbReference type="FunCoup" id="A0A369K566">
    <property type="interactions" value="626"/>
</dbReference>
<protein>
    <recommendedName>
        <fullName evidence="14">ATP-dependent RNA helicase</fullName>
        <ecNumber evidence="14">3.6.4.13</ecNumber>
    </recommendedName>
</protein>
<feature type="short sequence motif" description="Q motif" evidence="12">
    <location>
        <begin position="22"/>
        <end position="50"/>
    </location>
</feature>
<dbReference type="GO" id="GO:0016887">
    <property type="term" value="F:ATP hydrolysis activity"/>
    <property type="evidence" value="ECO:0007669"/>
    <property type="project" value="RHEA"/>
</dbReference>
<keyword evidence="5 13" id="KW-0378">Hydrolase</keyword>
<feature type="domain" description="DEAD-box RNA helicase Q" evidence="18">
    <location>
        <begin position="22"/>
        <end position="50"/>
    </location>
</feature>
<dbReference type="FunFam" id="3.40.50.300:FF:000379">
    <property type="entry name" value="RNA helicase"/>
    <property type="match status" value="1"/>
</dbReference>
<dbReference type="PROSITE" id="PS51194">
    <property type="entry name" value="HELICASE_CTER"/>
    <property type="match status" value="1"/>
</dbReference>
<comment type="domain">
    <text evidence="14">The Q motif is unique to and characteristic of the DEAD box family of RNA helicases and controls ATP binding and hydrolysis.</text>
</comment>
<dbReference type="AlphaFoldDB" id="A0A369K566"/>
<feature type="compositionally biased region" description="Basic and acidic residues" evidence="15">
    <location>
        <begin position="524"/>
        <end position="544"/>
    </location>
</feature>
<keyword evidence="7 13" id="KW-0067">ATP-binding</keyword>
<dbReference type="InParanoid" id="A0A369K566"/>
<dbReference type="InterPro" id="IPR014014">
    <property type="entry name" value="RNA_helicase_DEAD_Q_motif"/>
</dbReference>
<evidence type="ECO:0000313" key="20">
    <source>
        <dbReference type="Proteomes" id="UP000076154"/>
    </source>
</evidence>
<dbReference type="Gene3D" id="3.40.50.300">
    <property type="entry name" value="P-loop containing nucleotide triphosphate hydrolases"/>
    <property type="match status" value="2"/>
</dbReference>
<evidence type="ECO:0000256" key="11">
    <source>
        <dbReference type="ARBA" id="ARBA00047984"/>
    </source>
</evidence>
<evidence type="ECO:0000256" key="9">
    <source>
        <dbReference type="ARBA" id="ARBA00024310"/>
    </source>
</evidence>
<comment type="similarity">
    <text evidence="10">Belongs to the DEAD box helicase family. DDX18/HAS1 subfamily.</text>
</comment>
<dbReference type="PROSITE" id="PS51195">
    <property type="entry name" value="Q_MOTIF"/>
    <property type="match status" value="1"/>
</dbReference>
<evidence type="ECO:0000256" key="13">
    <source>
        <dbReference type="RuleBase" id="RU000492"/>
    </source>
</evidence>
<dbReference type="PANTHER" id="PTHR24031">
    <property type="entry name" value="RNA HELICASE"/>
    <property type="match status" value="1"/>
</dbReference>
<comment type="function">
    <text evidence="14">RNA helicase.</text>
</comment>
<dbReference type="STRING" id="39966.A0A369K566"/>
<dbReference type="GO" id="GO:0003723">
    <property type="term" value="F:RNA binding"/>
    <property type="evidence" value="ECO:0007669"/>
    <property type="project" value="UniProtKB-UniRule"/>
</dbReference>
<dbReference type="GO" id="GO:0005730">
    <property type="term" value="C:nucleolus"/>
    <property type="evidence" value="ECO:0007669"/>
    <property type="project" value="UniProtKB-SubCell"/>
</dbReference>
<comment type="caution">
    <text evidence="19">The sequence shown here is derived from an EMBL/GenBank/DDBJ whole genome shotgun (WGS) entry which is preliminary data.</text>
</comment>